<evidence type="ECO:0000313" key="2">
    <source>
        <dbReference type="EMBL" id="MDM5272163.1"/>
    </source>
</evidence>
<keyword evidence="1" id="KW-1133">Transmembrane helix</keyword>
<dbReference type="RefSeq" id="WP_289413917.1">
    <property type="nucleotide sequence ID" value="NZ_JAQIBD010000002.1"/>
</dbReference>
<dbReference type="Proteomes" id="UP001169069">
    <property type="component" value="Unassembled WGS sequence"/>
</dbReference>
<keyword evidence="1" id="KW-0472">Membrane</keyword>
<keyword evidence="1" id="KW-0812">Transmembrane</keyword>
<feature type="transmembrane region" description="Helical" evidence="1">
    <location>
        <begin position="21"/>
        <end position="38"/>
    </location>
</feature>
<accession>A0ABT7QZ87</accession>
<dbReference type="EMBL" id="JAQIBD010000002">
    <property type="protein sequence ID" value="MDM5272163.1"/>
    <property type="molecule type" value="Genomic_DNA"/>
</dbReference>
<keyword evidence="3" id="KW-1185">Reference proteome</keyword>
<proteinExistence type="predicted"/>
<gene>
    <name evidence="2" type="ORF">PGH07_08220</name>
</gene>
<reference evidence="2" key="1">
    <citation type="submission" date="2023-01" db="EMBL/GenBank/DDBJ databases">
        <title>Sulfurovum sp. zt1-1 genome assembly.</title>
        <authorList>
            <person name="Wang J."/>
        </authorList>
    </citation>
    <scope>NUCLEOTIDE SEQUENCE</scope>
    <source>
        <strain evidence="2">Zt1-1</strain>
    </source>
</reference>
<sequence>MHGRKIKTSFQIYKDALKFEMILVILFILFLVSIEFRTSSHLEKYDGIPCQNKIFFLQKPMRKVIGGNSTMNEGYYYITKNILQDVDEDYVTAQKTDIVFSKGSEFRVEGYYVAYNSGPLSGLGGGPVPEYLVKNIKSNEKFWISYFSFDCNSCNVTTNFDGEHFDVFEHLPNNKITKMEINI</sequence>
<name>A0ABT7QZ87_9BACT</name>
<evidence type="ECO:0000313" key="3">
    <source>
        <dbReference type="Proteomes" id="UP001169069"/>
    </source>
</evidence>
<organism evidence="2 3">
    <name type="scientific">Sulfurovum zhangzhouensis</name>
    <dbReference type="NCBI Taxonomy" id="3019067"/>
    <lineage>
        <taxon>Bacteria</taxon>
        <taxon>Pseudomonadati</taxon>
        <taxon>Campylobacterota</taxon>
        <taxon>Epsilonproteobacteria</taxon>
        <taxon>Campylobacterales</taxon>
        <taxon>Sulfurovaceae</taxon>
        <taxon>Sulfurovum</taxon>
    </lineage>
</organism>
<comment type="caution">
    <text evidence="2">The sequence shown here is derived from an EMBL/GenBank/DDBJ whole genome shotgun (WGS) entry which is preliminary data.</text>
</comment>
<protein>
    <submittedName>
        <fullName evidence="2">Uncharacterized protein</fullName>
    </submittedName>
</protein>
<evidence type="ECO:0000256" key="1">
    <source>
        <dbReference type="SAM" id="Phobius"/>
    </source>
</evidence>